<dbReference type="SUPFAM" id="SSF51556">
    <property type="entry name" value="Metallo-dependent hydrolases"/>
    <property type="match status" value="1"/>
</dbReference>
<dbReference type="InterPro" id="IPR032466">
    <property type="entry name" value="Metal_Hydrolase"/>
</dbReference>
<gene>
    <name evidence="3" type="ORF">J0A65_03475</name>
</gene>
<dbReference type="EMBL" id="JAFKCS010000002">
    <property type="protein sequence ID" value="MBN7818908.1"/>
    <property type="molecule type" value="Genomic_DNA"/>
</dbReference>
<dbReference type="InterPro" id="IPR001130">
    <property type="entry name" value="TatD-like"/>
</dbReference>
<evidence type="ECO:0000313" key="4">
    <source>
        <dbReference type="Proteomes" id="UP000663992"/>
    </source>
</evidence>
<dbReference type="Gene3D" id="3.20.20.140">
    <property type="entry name" value="Metal-dependent hydrolases"/>
    <property type="match status" value="1"/>
</dbReference>
<dbReference type="InterPro" id="IPR018228">
    <property type="entry name" value="DNase_TatD-rel_CS"/>
</dbReference>
<dbReference type="Proteomes" id="UP000663992">
    <property type="component" value="Unassembled WGS sequence"/>
</dbReference>
<dbReference type="PROSITE" id="PS01091">
    <property type="entry name" value="TATD_3"/>
    <property type="match status" value="1"/>
</dbReference>
<evidence type="ECO:0000256" key="2">
    <source>
        <dbReference type="ARBA" id="ARBA00022801"/>
    </source>
</evidence>
<name>A0ABS3CP77_9ALTE</name>
<dbReference type="PROSITE" id="PS01137">
    <property type="entry name" value="TATD_1"/>
    <property type="match status" value="1"/>
</dbReference>
<sequence length="258" mass="28684">MIDSHCHLDFAAFDQDREQQIALATRQGVTDFILPGVQASQWPGLIRLCQTLPSLHFALGLHPYFLSDYEPQHLALLEALLSEQHGHVVAVGEIGIDLAIEVDGRFQESLFCTQLELAQQHRLPVIVHHRKSHHRIMHCLKACGFKQGGVVHAFSGSLQQAERYLDMGFKLGIGGTITYPRAAKTRETVRQLPLDAIVLETDSPDMPMLGYQGQRNSPANLARVLDSLAELLNLDRKAIETHTDRNTRALFKLGSSAA</sequence>
<dbReference type="RefSeq" id="WP_206592732.1">
    <property type="nucleotide sequence ID" value="NZ_JAFKCS010000002.1"/>
</dbReference>
<keyword evidence="2 3" id="KW-0378">Hydrolase</keyword>
<accession>A0ABS3CP77</accession>
<organism evidence="3 4">
    <name type="scientific">Bowmanella yangjiangensis</name>
    <dbReference type="NCBI Taxonomy" id="2811230"/>
    <lineage>
        <taxon>Bacteria</taxon>
        <taxon>Pseudomonadati</taxon>
        <taxon>Pseudomonadota</taxon>
        <taxon>Gammaproteobacteria</taxon>
        <taxon>Alteromonadales</taxon>
        <taxon>Alteromonadaceae</taxon>
        <taxon>Bowmanella</taxon>
    </lineage>
</organism>
<reference evidence="3 4" key="1">
    <citation type="submission" date="2021-03" db="EMBL/GenBank/DDBJ databases">
        <title>novel species isolated from a fishpond in China.</title>
        <authorList>
            <person name="Lu H."/>
            <person name="Cai Z."/>
        </authorList>
    </citation>
    <scope>NUCLEOTIDE SEQUENCE [LARGE SCALE GENOMIC DNA]</scope>
    <source>
        <strain evidence="3 4">Y57</strain>
    </source>
</reference>
<comment type="similarity">
    <text evidence="1">Belongs to the metallo-dependent hydrolases superfamily. TatD-type hydrolase family.</text>
</comment>
<evidence type="ECO:0000256" key="1">
    <source>
        <dbReference type="ARBA" id="ARBA00009275"/>
    </source>
</evidence>
<comment type="caution">
    <text evidence="3">The sequence shown here is derived from an EMBL/GenBank/DDBJ whole genome shotgun (WGS) entry which is preliminary data.</text>
</comment>
<keyword evidence="4" id="KW-1185">Reference proteome</keyword>
<evidence type="ECO:0000313" key="3">
    <source>
        <dbReference type="EMBL" id="MBN7818908.1"/>
    </source>
</evidence>
<dbReference type="PIRSF" id="PIRSF005902">
    <property type="entry name" value="DNase_TatD"/>
    <property type="match status" value="1"/>
</dbReference>
<proteinExistence type="inferred from homology"/>
<dbReference type="GO" id="GO:0016787">
    <property type="term" value="F:hydrolase activity"/>
    <property type="evidence" value="ECO:0007669"/>
    <property type="project" value="UniProtKB-KW"/>
</dbReference>
<dbReference type="Pfam" id="PF01026">
    <property type="entry name" value="TatD_DNase"/>
    <property type="match status" value="1"/>
</dbReference>
<dbReference type="PANTHER" id="PTHR46124">
    <property type="entry name" value="D-AMINOACYL-TRNA DEACYLASE"/>
    <property type="match status" value="1"/>
</dbReference>
<protein>
    <submittedName>
        <fullName evidence="3">TatD family hydrolase</fullName>
    </submittedName>
</protein>
<dbReference type="CDD" id="cd01310">
    <property type="entry name" value="TatD_DNAse"/>
    <property type="match status" value="1"/>
</dbReference>
<dbReference type="PANTHER" id="PTHR46124:SF3">
    <property type="entry name" value="HYDROLASE"/>
    <property type="match status" value="1"/>
</dbReference>